<reference evidence="1 2" key="1">
    <citation type="submission" date="2017-01" db="EMBL/GenBank/DDBJ databases">
        <authorList>
            <person name="Mah S.A."/>
            <person name="Swanson W.J."/>
            <person name="Moy G.W."/>
            <person name="Vacquier V.D."/>
        </authorList>
    </citation>
    <scope>NUCLEOTIDE SEQUENCE [LARGE SCALE GENOMIC DNA]</scope>
    <source>
        <strain evidence="1 2">DSM 18014</strain>
    </source>
</reference>
<organism evidence="1 2">
    <name type="scientific">Chryseobacterium gambrini</name>
    <dbReference type="NCBI Taxonomy" id="373672"/>
    <lineage>
        <taxon>Bacteria</taxon>
        <taxon>Pseudomonadati</taxon>
        <taxon>Bacteroidota</taxon>
        <taxon>Flavobacteriia</taxon>
        <taxon>Flavobacteriales</taxon>
        <taxon>Weeksellaceae</taxon>
        <taxon>Chryseobacterium group</taxon>
        <taxon>Chryseobacterium</taxon>
    </lineage>
</organism>
<accession>A0A1N7QSD8</accession>
<dbReference type="Proteomes" id="UP000185781">
    <property type="component" value="Unassembled WGS sequence"/>
</dbReference>
<dbReference type="EMBL" id="FTOV01000017">
    <property type="protein sequence ID" value="SIT25802.1"/>
    <property type="molecule type" value="Genomic_DNA"/>
</dbReference>
<evidence type="ECO:0000313" key="2">
    <source>
        <dbReference type="Proteomes" id="UP000185781"/>
    </source>
</evidence>
<proteinExistence type="predicted"/>
<name>A0A1N7QSD8_9FLAO</name>
<dbReference type="AlphaFoldDB" id="A0A1N7QSD8"/>
<protein>
    <submittedName>
        <fullName evidence="1">Uncharacterized protein</fullName>
    </submittedName>
</protein>
<sequence>MFKVSIFAALKNERDSVSGDELLDKRYTLIKRLDNTF</sequence>
<evidence type="ECO:0000313" key="1">
    <source>
        <dbReference type="EMBL" id="SIT25802.1"/>
    </source>
</evidence>
<gene>
    <name evidence="1" type="ORF">SAMN05421785_1171</name>
</gene>